<protein>
    <recommendedName>
        <fullName evidence="4">Secreted protein</fullName>
    </recommendedName>
</protein>
<keyword evidence="3" id="KW-1185">Reference proteome</keyword>
<reference evidence="2 3" key="1">
    <citation type="submission" date="2021-08" db="EMBL/GenBank/DDBJ databases">
        <title>Draft Genome Sequence of Phanerochaete sordida strain YK-624.</title>
        <authorList>
            <person name="Mori T."/>
            <person name="Dohra H."/>
            <person name="Suzuki T."/>
            <person name="Kawagishi H."/>
            <person name="Hirai H."/>
        </authorList>
    </citation>
    <scope>NUCLEOTIDE SEQUENCE [LARGE SCALE GENOMIC DNA]</scope>
    <source>
        <strain evidence="2 3">YK-624</strain>
    </source>
</reference>
<feature type="chain" id="PRO_5040394353" description="Secreted protein" evidence="1">
    <location>
        <begin position="22"/>
        <end position="130"/>
    </location>
</feature>
<keyword evidence="1" id="KW-0732">Signal</keyword>
<evidence type="ECO:0000313" key="2">
    <source>
        <dbReference type="EMBL" id="GJE93393.1"/>
    </source>
</evidence>
<gene>
    <name evidence="2" type="ORF">PsYK624_095520</name>
</gene>
<name>A0A9P3GC51_9APHY</name>
<feature type="signal peptide" evidence="1">
    <location>
        <begin position="1"/>
        <end position="21"/>
    </location>
</feature>
<proteinExistence type="predicted"/>
<organism evidence="2 3">
    <name type="scientific">Phanerochaete sordida</name>
    <dbReference type="NCBI Taxonomy" id="48140"/>
    <lineage>
        <taxon>Eukaryota</taxon>
        <taxon>Fungi</taxon>
        <taxon>Dikarya</taxon>
        <taxon>Basidiomycota</taxon>
        <taxon>Agaricomycotina</taxon>
        <taxon>Agaricomycetes</taxon>
        <taxon>Polyporales</taxon>
        <taxon>Phanerochaetaceae</taxon>
        <taxon>Phanerochaete</taxon>
    </lineage>
</organism>
<sequence length="130" mass="13409">MLSIRVPIAVALIALVHPCIAVCAPGQMAVGKSSDVMFTGGPSHDFLLWSGFLMTNNCHIISQNGLTQSESQLCAGGYFKGASVQCDSGGNPVGAVDTQGTHWTCSPTTDGSCNQSLEGGFIVLACCDRA</sequence>
<dbReference type="Proteomes" id="UP000703269">
    <property type="component" value="Unassembled WGS sequence"/>
</dbReference>
<evidence type="ECO:0008006" key="4">
    <source>
        <dbReference type="Google" id="ProtNLM"/>
    </source>
</evidence>
<dbReference type="EMBL" id="BPQB01000032">
    <property type="protein sequence ID" value="GJE93393.1"/>
    <property type="molecule type" value="Genomic_DNA"/>
</dbReference>
<comment type="caution">
    <text evidence="2">The sequence shown here is derived from an EMBL/GenBank/DDBJ whole genome shotgun (WGS) entry which is preliminary data.</text>
</comment>
<evidence type="ECO:0000313" key="3">
    <source>
        <dbReference type="Proteomes" id="UP000703269"/>
    </source>
</evidence>
<accession>A0A9P3GC51</accession>
<evidence type="ECO:0000256" key="1">
    <source>
        <dbReference type="SAM" id="SignalP"/>
    </source>
</evidence>
<dbReference type="AlphaFoldDB" id="A0A9P3GC51"/>